<evidence type="ECO:0000313" key="2">
    <source>
        <dbReference type="Proteomes" id="UP000196435"/>
    </source>
</evidence>
<organism evidence="1 2">
    <name type="scientific">Xenorhabdus innexi</name>
    <dbReference type="NCBI Taxonomy" id="290109"/>
    <lineage>
        <taxon>Bacteria</taxon>
        <taxon>Pseudomonadati</taxon>
        <taxon>Pseudomonadota</taxon>
        <taxon>Gammaproteobacteria</taxon>
        <taxon>Enterobacterales</taxon>
        <taxon>Morganellaceae</taxon>
        <taxon>Xenorhabdus</taxon>
    </lineage>
</organism>
<dbReference type="EMBL" id="FTLG01000188">
    <property type="protein sequence ID" value="SIP73691.1"/>
    <property type="molecule type" value="Genomic_DNA"/>
</dbReference>
<evidence type="ECO:0000313" key="1">
    <source>
        <dbReference type="EMBL" id="SIP73691.1"/>
    </source>
</evidence>
<name>A0A1N6MXZ6_9GAMM</name>
<gene>
    <name evidence="1" type="ORF">XIS1_460006</name>
</gene>
<accession>A0A1N6MXZ6</accession>
<sequence>MGNSVEKRYGDTSLTNEMWIFFVSFKDQPPSIPLVNYFCDLLQESFLIHHEGIF</sequence>
<protein>
    <submittedName>
        <fullName evidence="1">Uncharacterized protein</fullName>
    </submittedName>
</protein>
<proteinExistence type="predicted"/>
<reference evidence="2" key="1">
    <citation type="submission" date="2016-12" db="EMBL/GenBank/DDBJ databases">
        <authorList>
            <person name="Gaudriault S."/>
        </authorList>
    </citation>
    <scope>NUCLEOTIDE SEQUENCE [LARGE SCALE GENOMIC DNA]</scope>
    <source>
        <strain evidence="2">HGB1681 (deposited as PTA-6826 in the American Type Culture Collection)</strain>
    </source>
</reference>
<dbReference type="AlphaFoldDB" id="A0A1N6MXZ6"/>
<dbReference type="Proteomes" id="UP000196435">
    <property type="component" value="Unassembled WGS sequence"/>
</dbReference>